<dbReference type="AlphaFoldDB" id="A0A8H6CII4"/>
<dbReference type="PROSITE" id="PS50920">
    <property type="entry name" value="SOLCAR"/>
    <property type="match status" value="3"/>
</dbReference>
<dbReference type="PRINTS" id="PR00926">
    <property type="entry name" value="MITOCARRIER"/>
</dbReference>
<feature type="repeat" description="Solcar" evidence="9">
    <location>
        <begin position="252"/>
        <end position="372"/>
    </location>
</feature>
<dbReference type="Proteomes" id="UP000593566">
    <property type="component" value="Unassembled WGS sequence"/>
</dbReference>
<comment type="caution">
    <text evidence="12">The sequence shown here is derived from an EMBL/GenBank/DDBJ whole genome shotgun (WGS) entry which is preliminary data.</text>
</comment>
<dbReference type="InterPro" id="IPR018108">
    <property type="entry name" value="MCP_transmembrane"/>
</dbReference>
<dbReference type="InterPro" id="IPR002067">
    <property type="entry name" value="MCP"/>
</dbReference>
<dbReference type="RefSeq" id="XP_037153142.1">
    <property type="nucleotide sequence ID" value="XM_037301508.1"/>
</dbReference>
<keyword evidence="7" id="KW-0496">Mitochondrion</keyword>
<keyword evidence="2 10" id="KW-0813">Transport</keyword>
<dbReference type="Pfam" id="PF00153">
    <property type="entry name" value="Mito_carr"/>
    <property type="match status" value="3"/>
</dbReference>
<evidence type="ECO:0000256" key="10">
    <source>
        <dbReference type="RuleBase" id="RU000488"/>
    </source>
</evidence>
<evidence type="ECO:0000256" key="1">
    <source>
        <dbReference type="ARBA" id="ARBA00004448"/>
    </source>
</evidence>
<evidence type="ECO:0000256" key="6">
    <source>
        <dbReference type="ARBA" id="ARBA00022989"/>
    </source>
</evidence>
<reference evidence="12 13" key="1">
    <citation type="journal article" date="2020" name="Genomics">
        <title>Complete, high-quality genomes from long-read metagenomic sequencing of two wolf lichen thalli reveals enigmatic genome architecture.</title>
        <authorList>
            <person name="McKenzie S.K."/>
            <person name="Walston R.F."/>
            <person name="Allen J.L."/>
        </authorList>
    </citation>
    <scope>NUCLEOTIDE SEQUENCE [LARGE SCALE GENOMIC DNA]</scope>
    <source>
        <strain evidence="12">WasteWater1</strain>
    </source>
</reference>
<dbReference type="InterPro" id="IPR049562">
    <property type="entry name" value="SLC25A33/36-like"/>
</dbReference>
<evidence type="ECO:0000256" key="2">
    <source>
        <dbReference type="ARBA" id="ARBA00022448"/>
    </source>
</evidence>
<evidence type="ECO:0000256" key="3">
    <source>
        <dbReference type="ARBA" id="ARBA00022692"/>
    </source>
</evidence>
<dbReference type="GO" id="GO:0005743">
    <property type="term" value="C:mitochondrial inner membrane"/>
    <property type="evidence" value="ECO:0007669"/>
    <property type="project" value="UniProtKB-SubCell"/>
</dbReference>
<dbReference type="GeneID" id="59339046"/>
<dbReference type="GO" id="GO:0015218">
    <property type="term" value="F:pyrimidine nucleotide transmembrane transporter activity"/>
    <property type="evidence" value="ECO:0007669"/>
    <property type="project" value="InterPro"/>
</dbReference>
<keyword evidence="5" id="KW-0999">Mitochondrion inner membrane</keyword>
<keyword evidence="13" id="KW-1185">Reference proteome</keyword>
<dbReference type="PANTHER" id="PTHR45829:SF1">
    <property type="entry name" value="CARRIER PROTEIN, PUTATIVE (AFU_ORTHOLOGUE AFUA_4G06780)-RELATED"/>
    <property type="match status" value="1"/>
</dbReference>
<feature type="compositionally biased region" description="Polar residues" evidence="11">
    <location>
        <begin position="8"/>
        <end position="24"/>
    </location>
</feature>
<accession>A0A8H6CII4</accession>
<feature type="compositionally biased region" description="Polar residues" evidence="11">
    <location>
        <begin position="283"/>
        <end position="296"/>
    </location>
</feature>
<proteinExistence type="inferred from homology"/>
<evidence type="ECO:0000313" key="13">
    <source>
        <dbReference type="Proteomes" id="UP000593566"/>
    </source>
</evidence>
<evidence type="ECO:0000256" key="9">
    <source>
        <dbReference type="PROSITE-ProRule" id="PRU00282"/>
    </source>
</evidence>
<evidence type="ECO:0000256" key="4">
    <source>
        <dbReference type="ARBA" id="ARBA00022737"/>
    </source>
</evidence>
<comment type="subcellular location">
    <subcellularLocation>
        <location evidence="1">Mitochondrion inner membrane</location>
        <topology evidence="1">Multi-pass membrane protein</topology>
    </subcellularLocation>
</comment>
<evidence type="ECO:0000313" key="12">
    <source>
        <dbReference type="EMBL" id="KAF6224082.1"/>
    </source>
</evidence>
<gene>
    <name evidence="12" type="ORF">HO133_010656</name>
</gene>
<protein>
    <submittedName>
        <fullName evidence="12">Uncharacterized protein</fullName>
    </submittedName>
</protein>
<dbReference type="PANTHER" id="PTHR45829">
    <property type="entry name" value="MITOCHONDRIAL CARRIER PROTEIN RIM2"/>
    <property type="match status" value="1"/>
</dbReference>
<keyword evidence="8 9" id="KW-0472">Membrane</keyword>
<evidence type="ECO:0000256" key="5">
    <source>
        <dbReference type="ARBA" id="ARBA00022792"/>
    </source>
</evidence>
<keyword evidence="3 9" id="KW-0812">Transmembrane</keyword>
<dbReference type="SUPFAM" id="SSF103506">
    <property type="entry name" value="Mitochondrial carrier"/>
    <property type="match status" value="1"/>
</dbReference>
<dbReference type="GO" id="GO:1990519">
    <property type="term" value="P:pyrimidine nucleotide import into mitochondrion"/>
    <property type="evidence" value="ECO:0007669"/>
    <property type="project" value="TreeGrafter"/>
</dbReference>
<dbReference type="Gene3D" id="1.50.40.10">
    <property type="entry name" value="Mitochondrial carrier domain"/>
    <property type="match status" value="1"/>
</dbReference>
<evidence type="ECO:0000256" key="11">
    <source>
        <dbReference type="SAM" id="MobiDB-lite"/>
    </source>
</evidence>
<comment type="similarity">
    <text evidence="10">Belongs to the mitochondrial carrier (TC 2.A.29) family.</text>
</comment>
<dbReference type="EMBL" id="JACCJB010000009">
    <property type="protein sequence ID" value="KAF6224082.1"/>
    <property type="molecule type" value="Genomic_DNA"/>
</dbReference>
<evidence type="ECO:0000256" key="8">
    <source>
        <dbReference type="ARBA" id="ARBA00023136"/>
    </source>
</evidence>
<feature type="repeat" description="Solcar" evidence="9">
    <location>
        <begin position="36"/>
        <end position="133"/>
    </location>
</feature>
<dbReference type="InterPro" id="IPR023395">
    <property type="entry name" value="MCP_dom_sf"/>
</dbReference>
<feature type="region of interest" description="Disordered" evidence="11">
    <location>
        <begin position="283"/>
        <end position="313"/>
    </location>
</feature>
<keyword evidence="6" id="KW-1133">Transmembrane helix</keyword>
<sequence>MSIDRNHTSPIAAQDTENGKSSPPKTRLELWVRKTPEGYVVPISGGLAGAVSGLVSCPLDVIKTKLQAQGGFRASKDGVKITTAAYRGVHGTAATIWNEEGLRGMYRGLGPMLLGYVPTWAVYLTVYNKAQAFFRTRTDNWFLANVYASLSGGACSTMATNPIWVIKTRLMSQSSSRIATNHSKAPWHYKNTWDAARVMYRTEGLLSFYSGLTPALLGLTHVAIQFPLYEVFKEKFTGIGKGQKETDEDRSHHFYGLAMAVFLSKVCASTATYPHEVVRTRLQTQQRSASTPTSQGMHLREGSTKSGDHGRTPGFISPVVNEIRYRGTVQTCKTILIEEGWRGFYAGLGTNLIRAVPSAMTTILTFEYLKKTMFQLQRDDQSNEGAQGALGQAVS</sequence>
<keyword evidence="4" id="KW-0677">Repeat</keyword>
<evidence type="ECO:0000256" key="7">
    <source>
        <dbReference type="ARBA" id="ARBA00023128"/>
    </source>
</evidence>
<feature type="compositionally biased region" description="Basic and acidic residues" evidence="11">
    <location>
        <begin position="298"/>
        <end position="311"/>
    </location>
</feature>
<organism evidence="12 13">
    <name type="scientific">Letharia lupina</name>
    <dbReference type="NCBI Taxonomy" id="560253"/>
    <lineage>
        <taxon>Eukaryota</taxon>
        <taxon>Fungi</taxon>
        <taxon>Dikarya</taxon>
        <taxon>Ascomycota</taxon>
        <taxon>Pezizomycotina</taxon>
        <taxon>Lecanoromycetes</taxon>
        <taxon>OSLEUM clade</taxon>
        <taxon>Lecanoromycetidae</taxon>
        <taxon>Lecanorales</taxon>
        <taxon>Lecanorineae</taxon>
        <taxon>Parmeliaceae</taxon>
        <taxon>Letharia</taxon>
    </lineage>
</organism>
<feature type="repeat" description="Solcar" evidence="9">
    <location>
        <begin position="140"/>
        <end position="235"/>
    </location>
</feature>
<name>A0A8H6CII4_9LECA</name>
<feature type="region of interest" description="Disordered" evidence="11">
    <location>
        <begin position="1"/>
        <end position="26"/>
    </location>
</feature>